<dbReference type="WBParaSite" id="HPBE_0000852101-mRNA-1">
    <property type="protein sequence ID" value="HPBE_0000852101-mRNA-1"/>
    <property type="gene ID" value="HPBE_0000852101"/>
</dbReference>
<dbReference type="AlphaFoldDB" id="A0A183FMB9"/>
<gene>
    <name evidence="2" type="ORF">HPBE_LOCUS8522</name>
</gene>
<proteinExistence type="predicted"/>
<reference evidence="2 3" key="1">
    <citation type="submission" date="2018-11" db="EMBL/GenBank/DDBJ databases">
        <authorList>
            <consortium name="Pathogen Informatics"/>
        </authorList>
    </citation>
    <scope>NUCLEOTIDE SEQUENCE [LARGE SCALE GENOMIC DNA]</scope>
</reference>
<keyword evidence="3" id="KW-1185">Reference proteome</keyword>
<protein>
    <submittedName>
        <fullName evidence="2 4">Uncharacterized protein</fullName>
    </submittedName>
</protein>
<accession>A0A3P7ZFP9</accession>
<organism evidence="3 4">
    <name type="scientific">Heligmosomoides polygyrus</name>
    <name type="common">Parasitic roundworm</name>
    <dbReference type="NCBI Taxonomy" id="6339"/>
    <lineage>
        <taxon>Eukaryota</taxon>
        <taxon>Metazoa</taxon>
        <taxon>Ecdysozoa</taxon>
        <taxon>Nematoda</taxon>
        <taxon>Chromadorea</taxon>
        <taxon>Rhabditida</taxon>
        <taxon>Rhabditina</taxon>
        <taxon>Rhabditomorpha</taxon>
        <taxon>Strongyloidea</taxon>
        <taxon>Heligmosomidae</taxon>
        <taxon>Heligmosomoides</taxon>
    </lineage>
</organism>
<evidence type="ECO:0000313" key="2">
    <source>
        <dbReference type="EMBL" id="VDO76673.1"/>
    </source>
</evidence>
<feature type="compositionally biased region" description="Polar residues" evidence="1">
    <location>
        <begin position="73"/>
        <end position="88"/>
    </location>
</feature>
<dbReference type="Proteomes" id="UP000050761">
    <property type="component" value="Unassembled WGS sequence"/>
</dbReference>
<evidence type="ECO:0000256" key="1">
    <source>
        <dbReference type="SAM" id="MobiDB-lite"/>
    </source>
</evidence>
<dbReference type="EMBL" id="UZAH01026173">
    <property type="protein sequence ID" value="VDO76673.1"/>
    <property type="molecule type" value="Genomic_DNA"/>
</dbReference>
<reference evidence="4" key="2">
    <citation type="submission" date="2019-09" db="UniProtKB">
        <authorList>
            <consortium name="WormBaseParasite"/>
        </authorList>
    </citation>
    <scope>IDENTIFICATION</scope>
</reference>
<name>A0A183FMB9_HELPZ</name>
<sequence length="113" mass="13132">MLDILFLLYFFSTPPTHRLLYKFISRIIYSYVNIVEAKIKRKYENVKTEKMGHTELDLLTVVGELFVPDSSQSSSATTAWEQPSTPTVAETGYQPMRERWSKNRISIGERQPN</sequence>
<accession>A0A183FMB9</accession>
<feature type="region of interest" description="Disordered" evidence="1">
    <location>
        <begin position="73"/>
        <end position="93"/>
    </location>
</feature>
<evidence type="ECO:0000313" key="4">
    <source>
        <dbReference type="WBParaSite" id="HPBE_0000852101-mRNA-1"/>
    </source>
</evidence>
<evidence type="ECO:0000313" key="3">
    <source>
        <dbReference type="Proteomes" id="UP000050761"/>
    </source>
</evidence>